<evidence type="ECO:0000313" key="3">
    <source>
        <dbReference type="Proteomes" id="UP000799750"/>
    </source>
</evidence>
<reference evidence="2" key="1">
    <citation type="journal article" date="2020" name="Stud. Mycol.">
        <title>101 Dothideomycetes genomes: a test case for predicting lifestyles and emergence of pathogens.</title>
        <authorList>
            <person name="Haridas S."/>
            <person name="Albert R."/>
            <person name="Binder M."/>
            <person name="Bloem J."/>
            <person name="Labutti K."/>
            <person name="Salamov A."/>
            <person name="Andreopoulos B."/>
            <person name="Baker S."/>
            <person name="Barry K."/>
            <person name="Bills G."/>
            <person name="Bluhm B."/>
            <person name="Cannon C."/>
            <person name="Castanera R."/>
            <person name="Culley D."/>
            <person name="Daum C."/>
            <person name="Ezra D."/>
            <person name="Gonzalez J."/>
            <person name="Henrissat B."/>
            <person name="Kuo A."/>
            <person name="Liang C."/>
            <person name="Lipzen A."/>
            <person name="Lutzoni F."/>
            <person name="Magnuson J."/>
            <person name="Mondo S."/>
            <person name="Nolan M."/>
            <person name="Ohm R."/>
            <person name="Pangilinan J."/>
            <person name="Park H.-J."/>
            <person name="Ramirez L."/>
            <person name="Alfaro M."/>
            <person name="Sun H."/>
            <person name="Tritt A."/>
            <person name="Yoshinaga Y."/>
            <person name="Zwiers L.-H."/>
            <person name="Turgeon B."/>
            <person name="Goodwin S."/>
            <person name="Spatafora J."/>
            <person name="Crous P."/>
            <person name="Grigoriev I."/>
        </authorList>
    </citation>
    <scope>NUCLEOTIDE SEQUENCE</scope>
    <source>
        <strain evidence="2">CBS 269.34</strain>
    </source>
</reference>
<name>A0A6A6QQW1_9PEZI</name>
<sequence length="153" mass="17516">MAVVLYAALPLQLHFSDINIAREAKTPRLISPTPRSGRRVLGTFYHPFFHKTPVRYPRKRWQRRTEKTSASAVRSRKCQLLVALIKFPLAELSPNVQYPIPPSLQPQRIPRNLVCCRKFYDVLCYPDPSEAKRNGTQNTPSAVRPAIAPKRVL</sequence>
<accession>A0A6A6QQW1</accession>
<feature type="region of interest" description="Disordered" evidence="1">
    <location>
        <begin position="130"/>
        <end position="153"/>
    </location>
</feature>
<dbReference type="EMBL" id="MU004192">
    <property type="protein sequence ID" value="KAF2493237.1"/>
    <property type="molecule type" value="Genomic_DNA"/>
</dbReference>
<dbReference type="AlphaFoldDB" id="A0A6A6QQW1"/>
<protein>
    <submittedName>
        <fullName evidence="2">Uncharacterized protein</fullName>
    </submittedName>
</protein>
<proteinExistence type="predicted"/>
<organism evidence="2 3">
    <name type="scientific">Lophium mytilinum</name>
    <dbReference type="NCBI Taxonomy" id="390894"/>
    <lineage>
        <taxon>Eukaryota</taxon>
        <taxon>Fungi</taxon>
        <taxon>Dikarya</taxon>
        <taxon>Ascomycota</taxon>
        <taxon>Pezizomycotina</taxon>
        <taxon>Dothideomycetes</taxon>
        <taxon>Pleosporomycetidae</taxon>
        <taxon>Mytilinidiales</taxon>
        <taxon>Mytilinidiaceae</taxon>
        <taxon>Lophium</taxon>
    </lineage>
</organism>
<evidence type="ECO:0000313" key="2">
    <source>
        <dbReference type="EMBL" id="KAF2493237.1"/>
    </source>
</evidence>
<gene>
    <name evidence="2" type="ORF">BU16DRAFT_74453</name>
</gene>
<keyword evidence="3" id="KW-1185">Reference proteome</keyword>
<evidence type="ECO:0000256" key="1">
    <source>
        <dbReference type="SAM" id="MobiDB-lite"/>
    </source>
</evidence>
<dbReference type="Proteomes" id="UP000799750">
    <property type="component" value="Unassembled WGS sequence"/>
</dbReference>